<dbReference type="CDD" id="cd06990">
    <property type="entry name" value="cupin_DUF861"/>
    <property type="match status" value="1"/>
</dbReference>
<gene>
    <name evidence="2" type="ORF">Scani_59990</name>
</gene>
<dbReference type="SUPFAM" id="SSF51182">
    <property type="entry name" value="RmlC-like cupins"/>
    <property type="match status" value="1"/>
</dbReference>
<dbReference type="InterPro" id="IPR008579">
    <property type="entry name" value="UGlyAH_Cupin_dom"/>
</dbReference>
<accession>A0A640SH96</accession>
<evidence type="ECO:0000313" key="3">
    <source>
        <dbReference type="Proteomes" id="UP000435837"/>
    </source>
</evidence>
<dbReference type="Gene3D" id="2.60.120.10">
    <property type="entry name" value="Jelly Rolls"/>
    <property type="match status" value="1"/>
</dbReference>
<dbReference type="InterPro" id="IPR014710">
    <property type="entry name" value="RmlC-like_jellyroll"/>
</dbReference>
<dbReference type="Pfam" id="PF05899">
    <property type="entry name" value="Cupin_3"/>
    <property type="match status" value="1"/>
</dbReference>
<protein>
    <submittedName>
        <fullName evidence="2">Cupin</fullName>
    </submittedName>
</protein>
<reference evidence="2 3" key="1">
    <citation type="submission" date="2019-12" db="EMBL/GenBank/DDBJ databases">
        <title>Whole genome shotgun sequence of Streptomyces caniferus NBRC 15389.</title>
        <authorList>
            <person name="Ichikawa N."/>
            <person name="Kimura A."/>
            <person name="Kitahashi Y."/>
            <person name="Komaki H."/>
            <person name="Tamura T."/>
        </authorList>
    </citation>
    <scope>NUCLEOTIDE SEQUENCE [LARGE SCALE GENOMIC DNA]</scope>
    <source>
        <strain evidence="2 3">NBRC 15389</strain>
    </source>
</reference>
<dbReference type="InterPro" id="IPR011051">
    <property type="entry name" value="RmlC_Cupin_sf"/>
</dbReference>
<dbReference type="EMBL" id="BLIN01000005">
    <property type="protein sequence ID" value="GFE09731.1"/>
    <property type="molecule type" value="Genomic_DNA"/>
</dbReference>
<comment type="caution">
    <text evidence="2">The sequence shown here is derived from an EMBL/GenBank/DDBJ whole genome shotgun (WGS) entry which is preliminary data.</text>
</comment>
<dbReference type="AlphaFoldDB" id="A0A640SH96"/>
<feature type="domain" description="(S)-ureidoglycine aminohydrolase cupin" evidence="1">
    <location>
        <begin position="61"/>
        <end position="97"/>
    </location>
</feature>
<evidence type="ECO:0000313" key="2">
    <source>
        <dbReference type="EMBL" id="GFE09731.1"/>
    </source>
</evidence>
<sequence>MEEALMMEVKTVDKPDERRDFPRGHLEALHLTGLDFAVATFEPGWHWTESVGPIVGTESCEVHHNCYMVQGRMRLRMNDGAESEVGPGDVFVCPPGHDAWVVGDEQVILYDFAGGMATDYAKAKS</sequence>
<name>A0A640SH96_9ACTN</name>
<dbReference type="Proteomes" id="UP000435837">
    <property type="component" value="Unassembled WGS sequence"/>
</dbReference>
<organism evidence="2 3">
    <name type="scientific">Streptomyces caniferus</name>
    <dbReference type="NCBI Taxonomy" id="285557"/>
    <lineage>
        <taxon>Bacteria</taxon>
        <taxon>Bacillati</taxon>
        <taxon>Actinomycetota</taxon>
        <taxon>Actinomycetes</taxon>
        <taxon>Kitasatosporales</taxon>
        <taxon>Streptomycetaceae</taxon>
        <taxon>Streptomyces</taxon>
    </lineage>
</organism>
<proteinExistence type="predicted"/>
<evidence type="ECO:0000259" key="1">
    <source>
        <dbReference type="Pfam" id="PF05899"/>
    </source>
</evidence>